<dbReference type="GO" id="GO:0042781">
    <property type="term" value="F:3'-tRNA processing endoribonuclease activity"/>
    <property type="evidence" value="ECO:0007669"/>
    <property type="project" value="TreeGrafter"/>
</dbReference>
<evidence type="ECO:0000313" key="3">
    <source>
        <dbReference type="EMBL" id="PXW82328.1"/>
    </source>
</evidence>
<proteinExistence type="predicted"/>
<dbReference type="Proteomes" id="UP000247978">
    <property type="component" value="Unassembled WGS sequence"/>
</dbReference>
<evidence type="ECO:0000256" key="1">
    <source>
        <dbReference type="ARBA" id="ARBA00022833"/>
    </source>
</evidence>
<dbReference type="OrthoDB" id="9800940at2"/>
<dbReference type="PANTHER" id="PTHR46018:SF7">
    <property type="entry name" value="RIBONUCLEASE Z"/>
    <property type="match status" value="1"/>
</dbReference>
<dbReference type="RefSeq" id="WP_110397129.1">
    <property type="nucleotide sequence ID" value="NZ_JBHUHB010000001.1"/>
</dbReference>
<dbReference type="InterPro" id="IPR036866">
    <property type="entry name" value="RibonucZ/Hydroxyglut_hydro"/>
</dbReference>
<dbReference type="SUPFAM" id="SSF56281">
    <property type="entry name" value="Metallo-hydrolase/oxidoreductase"/>
    <property type="match status" value="1"/>
</dbReference>
<gene>
    <name evidence="3" type="ORF">DFR56_11914</name>
</gene>
<dbReference type="InterPro" id="IPR001279">
    <property type="entry name" value="Metallo-B-lactamas"/>
</dbReference>
<reference evidence="3 4" key="1">
    <citation type="submission" date="2018-05" db="EMBL/GenBank/DDBJ databases">
        <title>Genomic Encyclopedia of Type Strains, Phase IV (KMG-IV): sequencing the most valuable type-strain genomes for metagenomic binning, comparative biology and taxonomic classification.</title>
        <authorList>
            <person name="Goeker M."/>
        </authorList>
    </citation>
    <scope>NUCLEOTIDE SEQUENCE [LARGE SCALE GENOMIC DNA]</scope>
    <source>
        <strain evidence="3 4">DSM 28556</strain>
    </source>
</reference>
<name>A0A2V3VNE7_9BACI</name>
<evidence type="ECO:0000259" key="2">
    <source>
        <dbReference type="SMART" id="SM00849"/>
    </source>
</evidence>
<comment type="caution">
    <text evidence="3">The sequence shown here is derived from an EMBL/GenBank/DDBJ whole genome shotgun (WGS) entry which is preliminary data.</text>
</comment>
<feature type="domain" description="Metallo-beta-lactamase" evidence="2">
    <location>
        <begin position="19"/>
        <end position="217"/>
    </location>
</feature>
<dbReference type="AlphaFoldDB" id="A0A2V3VNE7"/>
<organism evidence="3 4">
    <name type="scientific">Pseudogracilibacillus auburnensis</name>
    <dbReference type="NCBI Taxonomy" id="1494959"/>
    <lineage>
        <taxon>Bacteria</taxon>
        <taxon>Bacillati</taxon>
        <taxon>Bacillota</taxon>
        <taxon>Bacilli</taxon>
        <taxon>Bacillales</taxon>
        <taxon>Bacillaceae</taxon>
        <taxon>Pseudogracilibacillus</taxon>
    </lineage>
</organism>
<dbReference type="Gene3D" id="3.60.15.10">
    <property type="entry name" value="Ribonuclease Z/Hydroxyacylglutathione hydrolase-like"/>
    <property type="match status" value="1"/>
</dbReference>
<sequence>MATIHFLGTGSAYPSSERDNTSILFSFEDKHFLVDVSGNPAKRLKELNKSLREIDTLLITHTHIDHIFGLPSLLWGMWLEDRTEPFTIYVDYRNENQLHTWLDTISIKEWDIRFDIQINTFNGAEVSELFVCNDLQLFSIPAIHSVPTVGFEFIYKAKRIVYSADTAINELIKEYNYIDLLIHEATFASKNSTFHSSMEEVLTYYPLDQIEKLIFVHLSENEPYNEVYDKLVNDNKKSSIKIAYDQMKISL</sequence>
<dbReference type="Pfam" id="PF23023">
    <property type="entry name" value="Anti-Pycsar_Apyc1"/>
    <property type="match status" value="1"/>
</dbReference>
<keyword evidence="4" id="KW-1185">Reference proteome</keyword>
<dbReference type="PANTHER" id="PTHR46018">
    <property type="entry name" value="ZINC PHOSPHODIESTERASE ELAC PROTEIN 1"/>
    <property type="match status" value="1"/>
</dbReference>
<accession>A0A2V3VNE7</accession>
<evidence type="ECO:0000313" key="4">
    <source>
        <dbReference type="Proteomes" id="UP000247978"/>
    </source>
</evidence>
<keyword evidence="1" id="KW-0862">Zinc</keyword>
<protein>
    <submittedName>
        <fullName evidence="3">Ribonuclease Z</fullName>
    </submittedName>
</protein>
<dbReference type="EMBL" id="QJJQ01000019">
    <property type="protein sequence ID" value="PXW82328.1"/>
    <property type="molecule type" value="Genomic_DNA"/>
</dbReference>
<dbReference type="SMART" id="SM00849">
    <property type="entry name" value="Lactamase_B"/>
    <property type="match status" value="1"/>
</dbReference>